<keyword evidence="1" id="KW-0547">Nucleotide-binding</keyword>
<dbReference type="PROSITE" id="PS51455">
    <property type="entry name" value="PIPK"/>
    <property type="match status" value="1"/>
</dbReference>
<evidence type="ECO:0000313" key="4">
    <source>
        <dbReference type="EMBL" id="EAY18544.1"/>
    </source>
</evidence>
<reference evidence="4" key="1">
    <citation type="submission" date="2006-10" db="EMBL/GenBank/DDBJ databases">
        <authorList>
            <person name="Amadeo P."/>
            <person name="Zhao Q."/>
            <person name="Wortman J."/>
            <person name="Fraser-Liggett C."/>
            <person name="Carlton J."/>
        </authorList>
    </citation>
    <scope>NUCLEOTIDE SEQUENCE</scope>
    <source>
        <strain evidence="4">G3</strain>
    </source>
</reference>
<dbReference type="KEGG" id="tva:5464073"/>
<feature type="domain" description="PIPK" evidence="3">
    <location>
        <begin position="19"/>
        <end position="429"/>
    </location>
</feature>
<dbReference type="PANTHER" id="PTHR23086">
    <property type="entry name" value="PHOSPHATIDYLINOSITOL-4-PHOSPHATE 5-KINASE"/>
    <property type="match status" value="1"/>
</dbReference>
<dbReference type="OMA" id="QMGVARR"/>
<dbReference type="InterPro" id="IPR023610">
    <property type="entry name" value="PInositol-4/5-P-5/4-kinase"/>
</dbReference>
<dbReference type="STRING" id="5722.A2DLU1"/>
<feature type="compositionally biased region" description="Basic and acidic residues" evidence="2">
    <location>
        <begin position="540"/>
        <end position="571"/>
    </location>
</feature>
<dbReference type="SMART" id="SM00330">
    <property type="entry name" value="PIPKc"/>
    <property type="match status" value="1"/>
</dbReference>
<accession>A2DLU1</accession>
<dbReference type="EMBL" id="DS113217">
    <property type="protein sequence ID" value="EAY18544.1"/>
    <property type="molecule type" value="Genomic_DNA"/>
</dbReference>
<feature type="compositionally biased region" description="Basic and acidic residues" evidence="2">
    <location>
        <begin position="595"/>
        <end position="614"/>
    </location>
</feature>
<evidence type="ECO:0000313" key="5">
    <source>
        <dbReference type="Proteomes" id="UP000001542"/>
    </source>
</evidence>
<dbReference type="FunCoup" id="A2DLU1">
    <property type="interactions" value="398"/>
</dbReference>
<dbReference type="Proteomes" id="UP000001542">
    <property type="component" value="Unassembled WGS sequence"/>
</dbReference>
<keyword evidence="5" id="KW-1185">Reference proteome</keyword>
<proteinExistence type="predicted"/>
<dbReference type="AlphaFoldDB" id="A2DLU1"/>
<dbReference type="VEuPathDB" id="TrichDB:TVAG_462290"/>
<keyword evidence="1" id="KW-0418">Kinase</keyword>
<dbReference type="InterPro" id="IPR002498">
    <property type="entry name" value="PInositol-4-P-4/5-kinase_core"/>
</dbReference>
<sequence length="674" mass="77614">MSRSEYSELPAIGAAIDTGSKSFDRIYGMLLGIRVHVSRISSHPLEPVNEAAFHEYTKIDIPREGNNIAPAHKGNYDYKFKAYQPKVFRALRQFFGVSDVEYLVSLTSDYMMSELKTIGRSSAMFYYTWDGRYVIKTQTKDEMKVLQKILPQYFDHVTNHPDTLVNHFYGAYRSQTSIGRKIHFVVMNNIFPIGYQIHYKFDLKGSIINRSVDAAKRAHPGSTWKEAEFAEKRYMHVGPHDWVLLKATLLDDTRFLALAGVMDYSLLVGIHRFDSSHILHPAPGERIELWTVFIPDKSSYFQYDGNSFIIRKREEANGRRTKRHDIEPQAVSKLSVEDRIIPQAACLPYQGDDSNRLLNFCGGLRATNERDEPLSEIYFLGIIDFLQDYNARKATEHALKSIIYRSNEMSCVDPQKYASRMFDWLCKNISPPAPIQPDAESEFLRRRQNLMRMASISTQPNPLIRNSVAIPLGSLNNTSNANLKVSNPAIAAKPPEEGESTPKPKKEHHHQHKSSKEKREQKSATLRVKPNANIADILVQEDKEAEREERMRRRAEKEEKRCRKAEREAKKAAKLKQQQENQEKSQEKVTNPEPQKSDNEKVKEVEPPKKSETPKKKKVRIASKDEPQTKKAEKPKPQSSDDEKKSKNEEEKPKNEENKKKEKYSKSSKSEDQE</sequence>
<dbReference type="SMR" id="A2DLU1"/>
<evidence type="ECO:0000259" key="3">
    <source>
        <dbReference type="PROSITE" id="PS51455"/>
    </source>
</evidence>
<dbReference type="eggNOG" id="KOG0229">
    <property type="taxonomic scope" value="Eukaryota"/>
</dbReference>
<dbReference type="OrthoDB" id="20783at2759"/>
<keyword evidence="1" id="KW-0808">Transferase</keyword>
<feature type="region of interest" description="Disordered" evidence="2">
    <location>
        <begin position="491"/>
        <end position="674"/>
    </location>
</feature>
<dbReference type="InParanoid" id="A2DLU1"/>
<dbReference type="Gene3D" id="3.30.810.10">
    <property type="entry name" value="2-Layer Sandwich"/>
    <property type="match status" value="1"/>
</dbReference>
<dbReference type="GO" id="GO:0005886">
    <property type="term" value="C:plasma membrane"/>
    <property type="evidence" value="ECO:0000318"/>
    <property type="project" value="GO_Central"/>
</dbReference>
<feature type="compositionally biased region" description="Basic and acidic residues" evidence="2">
    <location>
        <begin position="622"/>
        <end position="674"/>
    </location>
</feature>
<dbReference type="InterPro" id="IPR027483">
    <property type="entry name" value="PInositol-4-P-4/5-kinase_C_sf"/>
</dbReference>
<reference evidence="4" key="2">
    <citation type="journal article" date="2007" name="Science">
        <title>Draft genome sequence of the sexually transmitted pathogen Trichomonas vaginalis.</title>
        <authorList>
            <person name="Carlton J.M."/>
            <person name="Hirt R.P."/>
            <person name="Silva J.C."/>
            <person name="Delcher A.L."/>
            <person name="Schatz M."/>
            <person name="Zhao Q."/>
            <person name="Wortman J.R."/>
            <person name="Bidwell S.L."/>
            <person name="Alsmark U.C.M."/>
            <person name="Besteiro S."/>
            <person name="Sicheritz-Ponten T."/>
            <person name="Noel C.J."/>
            <person name="Dacks J.B."/>
            <person name="Foster P.G."/>
            <person name="Simillion C."/>
            <person name="Van de Peer Y."/>
            <person name="Miranda-Saavedra D."/>
            <person name="Barton G.J."/>
            <person name="Westrop G.D."/>
            <person name="Mueller S."/>
            <person name="Dessi D."/>
            <person name="Fiori P.L."/>
            <person name="Ren Q."/>
            <person name="Paulsen I."/>
            <person name="Zhang H."/>
            <person name="Bastida-Corcuera F.D."/>
            <person name="Simoes-Barbosa A."/>
            <person name="Brown M.T."/>
            <person name="Hayes R.D."/>
            <person name="Mukherjee M."/>
            <person name="Okumura C.Y."/>
            <person name="Schneider R."/>
            <person name="Smith A.J."/>
            <person name="Vanacova S."/>
            <person name="Villalvazo M."/>
            <person name="Haas B.J."/>
            <person name="Pertea M."/>
            <person name="Feldblyum T.V."/>
            <person name="Utterback T.R."/>
            <person name="Shu C.L."/>
            <person name="Osoegawa K."/>
            <person name="de Jong P.J."/>
            <person name="Hrdy I."/>
            <person name="Horvathova L."/>
            <person name="Zubacova Z."/>
            <person name="Dolezal P."/>
            <person name="Malik S.B."/>
            <person name="Logsdon J.M. Jr."/>
            <person name="Henze K."/>
            <person name="Gupta A."/>
            <person name="Wang C.C."/>
            <person name="Dunne R.L."/>
            <person name="Upcroft J.A."/>
            <person name="Upcroft P."/>
            <person name="White O."/>
            <person name="Salzberg S.L."/>
            <person name="Tang P."/>
            <person name="Chiu C.-H."/>
            <person name="Lee Y.-S."/>
            <person name="Embley T.M."/>
            <person name="Coombs G.H."/>
            <person name="Mottram J.C."/>
            <person name="Tachezy J."/>
            <person name="Fraser-Liggett C.M."/>
            <person name="Johnson P.J."/>
        </authorList>
    </citation>
    <scope>NUCLEOTIDE SEQUENCE [LARGE SCALE GENOMIC DNA]</scope>
    <source>
        <strain evidence="4">G3</strain>
    </source>
</reference>
<dbReference type="GO" id="GO:0016308">
    <property type="term" value="F:1-phosphatidylinositol-4-phosphate 5-kinase activity"/>
    <property type="evidence" value="ECO:0000318"/>
    <property type="project" value="GO_Central"/>
</dbReference>
<organism evidence="4 5">
    <name type="scientific">Trichomonas vaginalis (strain ATCC PRA-98 / G3)</name>
    <dbReference type="NCBI Taxonomy" id="412133"/>
    <lineage>
        <taxon>Eukaryota</taxon>
        <taxon>Metamonada</taxon>
        <taxon>Parabasalia</taxon>
        <taxon>Trichomonadida</taxon>
        <taxon>Trichomonadidae</taxon>
        <taxon>Trichomonas</taxon>
    </lineage>
</organism>
<dbReference type="Pfam" id="PF01504">
    <property type="entry name" value="PIP5K"/>
    <property type="match status" value="1"/>
</dbReference>
<dbReference type="InterPro" id="IPR027484">
    <property type="entry name" value="PInositol-4-P-5-kinase_N"/>
</dbReference>
<dbReference type="Gene3D" id="3.30.800.10">
    <property type="entry name" value="Phosphatidylinositol Phosphate Kinase II Beta"/>
    <property type="match status" value="1"/>
</dbReference>
<dbReference type="GO" id="GO:0046854">
    <property type="term" value="P:phosphatidylinositol phosphate biosynthetic process"/>
    <property type="evidence" value="ECO:0000318"/>
    <property type="project" value="GO_Central"/>
</dbReference>
<dbReference type="RefSeq" id="XP_001579530.1">
    <property type="nucleotide sequence ID" value="XM_001579480.1"/>
</dbReference>
<evidence type="ECO:0000256" key="2">
    <source>
        <dbReference type="SAM" id="MobiDB-lite"/>
    </source>
</evidence>
<evidence type="ECO:0000256" key="1">
    <source>
        <dbReference type="PROSITE-ProRule" id="PRU00781"/>
    </source>
</evidence>
<keyword evidence="1" id="KW-0067">ATP-binding</keyword>
<dbReference type="VEuPathDB" id="TrichDB:TVAGG3_1012030"/>
<name>A2DLU1_TRIV3</name>
<feature type="compositionally biased region" description="Basic and acidic residues" evidence="2">
    <location>
        <begin position="494"/>
        <end position="504"/>
    </location>
</feature>
<dbReference type="GO" id="GO:0005524">
    <property type="term" value="F:ATP binding"/>
    <property type="evidence" value="ECO:0007669"/>
    <property type="project" value="UniProtKB-UniRule"/>
</dbReference>
<feature type="compositionally biased region" description="Basic residues" evidence="2">
    <location>
        <begin position="505"/>
        <end position="516"/>
    </location>
</feature>
<dbReference type="PANTHER" id="PTHR23086:SF8">
    <property type="entry name" value="PHOSPHATIDYLINOSITOL 5-PHOSPHATE 4-KINASE, ISOFORM A"/>
    <property type="match status" value="1"/>
</dbReference>
<protein>
    <submittedName>
        <fullName evidence="4">Phosphatidylinositol-4-phosphate 5-Kinase family protein</fullName>
    </submittedName>
</protein>
<gene>
    <name evidence="4" type="ORF">TVAG_462290</name>
</gene>
<dbReference type="SUPFAM" id="SSF56104">
    <property type="entry name" value="SAICAR synthase-like"/>
    <property type="match status" value="1"/>
</dbReference>